<organism evidence="2 3">
    <name type="scientific">Nannochloropsis salina CCMP1776</name>
    <dbReference type="NCBI Taxonomy" id="1027361"/>
    <lineage>
        <taxon>Eukaryota</taxon>
        <taxon>Sar</taxon>
        <taxon>Stramenopiles</taxon>
        <taxon>Ochrophyta</taxon>
        <taxon>Eustigmatophyceae</taxon>
        <taxon>Eustigmatales</taxon>
        <taxon>Monodopsidaceae</taxon>
        <taxon>Microchloropsis</taxon>
        <taxon>Microchloropsis salina</taxon>
    </lineage>
</organism>
<dbReference type="OrthoDB" id="4062651at2759"/>
<sequence length="121" mass="12875">MKGPVPPTHQDAVLDRGGCIFLRNRALGTSDERAALQGNDAYPSSLCGGATGLAQLIQLCWHDDPIRRPTFSQVAAGLKEAREGGGGWREGSTQGRDGEVEGDWRGLQFPSERRGLEGDGG</sequence>
<evidence type="ECO:0000313" key="3">
    <source>
        <dbReference type="Proteomes" id="UP000355283"/>
    </source>
</evidence>
<keyword evidence="3" id="KW-1185">Reference proteome</keyword>
<evidence type="ECO:0000256" key="1">
    <source>
        <dbReference type="SAM" id="MobiDB-lite"/>
    </source>
</evidence>
<reference evidence="2 3" key="1">
    <citation type="submission" date="2019-01" db="EMBL/GenBank/DDBJ databases">
        <title>Nuclear Genome Assembly of the Microalgal Biofuel strain Nannochloropsis salina CCMP1776.</title>
        <authorList>
            <person name="Hovde B."/>
        </authorList>
    </citation>
    <scope>NUCLEOTIDE SEQUENCE [LARGE SCALE GENOMIC DNA]</scope>
    <source>
        <strain evidence="2 3">CCMP1776</strain>
    </source>
</reference>
<accession>A0A4D9CTM4</accession>
<dbReference type="EMBL" id="SDOX01000098">
    <property type="protein sequence ID" value="TFJ82542.1"/>
    <property type="molecule type" value="Genomic_DNA"/>
</dbReference>
<gene>
    <name evidence="2" type="ORF">NSK_006144</name>
</gene>
<comment type="caution">
    <text evidence="2">The sequence shown here is derived from an EMBL/GenBank/DDBJ whole genome shotgun (WGS) entry which is preliminary data.</text>
</comment>
<proteinExistence type="predicted"/>
<feature type="compositionally biased region" description="Basic and acidic residues" evidence="1">
    <location>
        <begin position="111"/>
        <end position="121"/>
    </location>
</feature>
<protein>
    <recommendedName>
        <fullName evidence="4">Serine-threonine/tyrosine-protein kinase catalytic domain-containing protein</fullName>
    </recommendedName>
</protein>
<dbReference type="Proteomes" id="UP000355283">
    <property type="component" value="Unassembled WGS sequence"/>
</dbReference>
<evidence type="ECO:0008006" key="4">
    <source>
        <dbReference type="Google" id="ProtNLM"/>
    </source>
</evidence>
<evidence type="ECO:0000313" key="2">
    <source>
        <dbReference type="EMBL" id="TFJ82542.1"/>
    </source>
</evidence>
<name>A0A4D9CTM4_9STRA</name>
<dbReference type="AlphaFoldDB" id="A0A4D9CTM4"/>
<feature type="region of interest" description="Disordered" evidence="1">
    <location>
        <begin position="79"/>
        <end position="121"/>
    </location>
</feature>